<dbReference type="OrthoDB" id="285993at2"/>
<dbReference type="PIRSF" id="PIRSF035652">
    <property type="entry name" value="CHP02436"/>
    <property type="match status" value="1"/>
</dbReference>
<dbReference type="Pfam" id="PF05635">
    <property type="entry name" value="23S_rRNA_IVP"/>
    <property type="match status" value="1"/>
</dbReference>
<dbReference type="InterPro" id="IPR036583">
    <property type="entry name" value="23S_rRNA_IVS_sf"/>
</dbReference>
<dbReference type="OMA" id="RETHYWI"/>
<dbReference type="Proteomes" id="UP000219259">
    <property type="component" value="Unassembled WGS sequence"/>
</dbReference>
<dbReference type="RefSeq" id="WP_014224971.1">
    <property type="nucleotide sequence ID" value="NZ_CAUTZR010000049.1"/>
</dbReference>
<reference evidence="2 3" key="1">
    <citation type="submission" date="2016-09" db="EMBL/GenBank/DDBJ databases">
        <authorList>
            <person name="Capua I."/>
            <person name="De Benedictis P."/>
            <person name="Joannis T."/>
            <person name="Lombin L.H."/>
            <person name="Cattoli G."/>
        </authorList>
    </citation>
    <scope>NUCLEOTIDE SEQUENCE [LARGE SCALE GENOMIC DNA]</scope>
    <source>
        <strain evidence="2 3">UB20</strain>
    </source>
</reference>
<evidence type="ECO:0000313" key="3">
    <source>
        <dbReference type="Proteomes" id="UP000182057"/>
    </source>
</evidence>
<organism evidence="2 3">
    <name type="scientific">Tannerella forsythia</name>
    <name type="common">Bacteroides forsythus</name>
    <dbReference type="NCBI Taxonomy" id="28112"/>
    <lineage>
        <taxon>Bacteria</taxon>
        <taxon>Pseudomonadati</taxon>
        <taxon>Bacteroidota</taxon>
        <taxon>Bacteroidia</taxon>
        <taxon>Bacteroidales</taxon>
        <taxon>Tannerellaceae</taxon>
        <taxon>Tannerella</taxon>
    </lineage>
</organism>
<gene>
    <name evidence="1" type="ORF">CLI86_03320</name>
    <name evidence="2" type="ORF">TFUB20_01389</name>
</gene>
<dbReference type="SUPFAM" id="SSF158446">
    <property type="entry name" value="IVS-encoded protein-like"/>
    <property type="match status" value="1"/>
</dbReference>
<dbReference type="Proteomes" id="UP000182057">
    <property type="component" value="Unassembled WGS sequence"/>
</dbReference>
<dbReference type="NCBIfam" id="TIGR02436">
    <property type="entry name" value="four helix bundle protein"/>
    <property type="match status" value="1"/>
</dbReference>
<dbReference type="Gene3D" id="1.20.1440.60">
    <property type="entry name" value="23S rRNA-intervening sequence"/>
    <property type="match status" value="1"/>
</dbReference>
<dbReference type="EMBL" id="NSLJ01000006">
    <property type="protein sequence ID" value="PDP44482.1"/>
    <property type="molecule type" value="Genomic_DNA"/>
</dbReference>
<accession>A0A1D3UMQ8</accession>
<protein>
    <submittedName>
        <fullName evidence="1">Four helix bundle protein</fullName>
    </submittedName>
</protein>
<dbReference type="InterPro" id="IPR012657">
    <property type="entry name" value="23S_rRNA-intervening_sequence"/>
</dbReference>
<dbReference type="PANTHER" id="PTHR38471">
    <property type="entry name" value="FOUR HELIX BUNDLE PROTEIN"/>
    <property type="match status" value="1"/>
</dbReference>
<dbReference type="PANTHER" id="PTHR38471:SF2">
    <property type="entry name" value="FOUR HELIX BUNDLE PROTEIN"/>
    <property type="match status" value="1"/>
</dbReference>
<evidence type="ECO:0000313" key="4">
    <source>
        <dbReference type="Proteomes" id="UP000219259"/>
    </source>
</evidence>
<reference evidence="1 4" key="2">
    <citation type="submission" date="2017-09" db="EMBL/GenBank/DDBJ databases">
        <title>Phase variable restriction modification systems are present in the genome sequences of periodontal pathogens Prevotella intermedia, Tannerella forsythia and Porphyromonas gingivalis.</title>
        <authorList>
            <person name="Haigh R.D."/>
            <person name="Crawford L."/>
            <person name="Ralph J."/>
            <person name="Wanford J."/>
            <person name="Vartoukian S.R."/>
            <person name="Hijazib K."/>
            <person name="Wade W."/>
            <person name="Oggioni M.R."/>
        </authorList>
    </citation>
    <scope>NUCLEOTIDE SEQUENCE [LARGE SCALE GENOMIC DNA]</scope>
    <source>
        <strain evidence="1 4">WW11663</strain>
    </source>
</reference>
<proteinExistence type="predicted"/>
<evidence type="ECO:0000313" key="2">
    <source>
        <dbReference type="EMBL" id="SCQ21494.1"/>
    </source>
</evidence>
<name>A0A1D3UMQ8_TANFO</name>
<dbReference type="EMBL" id="FMMM01000054">
    <property type="protein sequence ID" value="SCQ21494.1"/>
    <property type="molecule type" value="Genomic_DNA"/>
</dbReference>
<sequence length="121" mass="13829">MSENIVYEKSYSLALRIIKLYLFLSKEKREFVLSKQILRSGTAIGALISEAKFAQSKADFINKMHVALKEANETLYWLSLLKDSNHITMEIYNSIFPEANAIVYLLIAILKNAKGLKDNKE</sequence>
<evidence type="ECO:0000313" key="1">
    <source>
        <dbReference type="EMBL" id="PDP44482.1"/>
    </source>
</evidence>
<dbReference type="AlphaFoldDB" id="A0A1D3UMQ8"/>
<dbReference type="GeneID" id="34758795"/>